<evidence type="ECO:0000313" key="3">
    <source>
        <dbReference type="WBParaSite" id="SMUV_0001008401-mRNA-1"/>
    </source>
</evidence>
<sequence>MYIDRRYIEDKSSLIIILLFYIAGNYPVSALRRYEYSNVDADGQYRCYQEVLNNAPLMKLSRQTIFDQPCKCRVDWKLAFCNDLNYFMQQKHNEDINLPEVCICRCSCCFNQAEEHCNQLPCSNGEPLFEATSNTTCICYSPSAYPYHLCLNVKLSPTWLNVASEELDNQNSVRRQQKLLTEGDKMVNNDSVLISGIRITPKNACIILFSLIGVCILMTSVWITIRYLRLKREHTERSNRLQQAQAELLRRRDSEERYLP</sequence>
<feature type="transmembrane region" description="Helical" evidence="1">
    <location>
        <begin position="12"/>
        <end position="28"/>
    </location>
</feature>
<accession>A0A0N5AYN8</accession>
<dbReference type="AlphaFoldDB" id="A0A0N5AYN8"/>
<evidence type="ECO:0000313" key="2">
    <source>
        <dbReference type="Proteomes" id="UP000046393"/>
    </source>
</evidence>
<protein>
    <submittedName>
        <fullName evidence="3">Uncharacterized protein</fullName>
    </submittedName>
</protein>
<keyword evidence="1" id="KW-0472">Membrane</keyword>
<name>A0A0N5AYN8_9BILA</name>
<feature type="transmembrane region" description="Helical" evidence="1">
    <location>
        <begin position="206"/>
        <end position="228"/>
    </location>
</feature>
<keyword evidence="1" id="KW-0812">Transmembrane</keyword>
<dbReference type="Proteomes" id="UP000046393">
    <property type="component" value="Unplaced"/>
</dbReference>
<evidence type="ECO:0000256" key="1">
    <source>
        <dbReference type="SAM" id="Phobius"/>
    </source>
</evidence>
<proteinExistence type="predicted"/>
<reference evidence="3" key="1">
    <citation type="submission" date="2016-03" db="UniProtKB">
        <authorList>
            <consortium name="WormBaseParasite"/>
        </authorList>
    </citation>
    <scope>IDENTIFICATION</scope>
</reference>
<organism evidence="2 3">
    <name type="scientific">Syphacia muris</name>
    <dbReference type="NCBI Taxonomy" id="451379"/>
    <lineage>
        <taxon>Eukaryota</taxon>
        <taxon>Metazoa</taxon>
        <taxon>Ecdysozoa</taxon>
        <taxon>Nematoda</taxon>
        <taxon>Chromadorea</taxon>
        <taxon>Rhabditida</taxon>
        <taxon>Spirurina</taxon>
        <taxon>Oxyuridomorpha</taxon>
        <taxon>Oxyuroidea</taxon>
        <taxon>Oxyuridae</taxon>
        <taxon>Syphacia</taxon>
    </lineage>
</organism>
<dbReference type="WBParaSite" id="SMUV_0001008401-mRNA-1">
    <property type="protein sequence ID" value="SMUV_0001008401-mRNA-1"/>
    <property type="gene ID" value="SMUV_0001008401"/>
</dbReference>
<keyword evidence="1" id="KW-1133">Transmembrane helix</keyword>
<keyword evidence="2" id="KW-1185">Reference proteome</keyword>